<sequence length="231" mass="25687">MYRKLGLLTICLFSFQMIIAQSACSKYYPLEEGASFQYANYNSKGKLEGKVDYTVTEVSNSGDITSATMNMKYQDHKGKEIMASDYGFSCEGEVVRIDFQSLMNQQMMQQFAAVEVEVTGTDIELPNDLSVGQELADASVNVAADMGGMTMNINVETINRKVEKMEKVSTPAGDFDCVVIYSENKTKMSMMGNKIFPSRVWLAEGIGMVKQESFNQKGKLMTSTMLTQLSK</sequence>
<dbReference type="Gene3D" id="2.40.360.20">
    <property type="match status" value="1"/>
</dbReference>
<dbReference type="AlphaFoldDB" id="A0A0Q1C1R9"/>
<accession>A0A0Q1C1R9</accession>
<proteinExistence type="predicted"/>
<evidence type="ECO:0000259" key="2">
    <source>
        <dbReference type="Pfam" id="PF21347"/>
    </source>
</evidence>
<dbReference type="Proteomes" id="UP000050827">
    <property type="component" value="Unassembled WGS sequence"/>
</dbReference>
<dbReference type="Pfam" id="PF21347">
    <property type="entry name" value="DUF3108_like"/>
    <property type="match status" value="1"/>
</dbReference>
<dbReference type="PATRIC" id="fig|1547436.3.peg.3226"/>
<evidence type="ECO:0000313" key="3">
    <source>
        <dbReference type="EMBL" id="KQC31164.1"/>
    </source>
</evidence>
<comment type="caution">
    <text evidence="3">The sequence shown here is derived from an EMBL/GenBank/DDBJ whole genome shotgun (WGS) entry which is preliminary data.</text>
</comment>
<protein>
    <recommendedName>
        <fullName evidence="2">DUF3108 domain-containing protein</fullName>
    </recommendedName>
</protein>
<evidence type="ECO:0000256" key="1">
    <source>
        <dbReference type="SAM" id="SignalP"/>
    </source>
</evidence>
<reference evidence="3 4" key="1">
    <citation type="submission" date="2015-04" db="EMBL/GenBank/DDBJ databases">
        <title>Complete genome of flavobacterium.</title>
        <authorList>
            <person name="Kwon Y.M."/>
            <person name="Kim S.-J."/>
        </authorList>
    </citation>
    <scope>NUCLEOTIDE SEQUENCE [LARGE SCALE GENOMIC DNA]</scope>
    <source>
        <strain evidence="3 4">DK169</strain>
    </source>
</reference>
<keyword evidence="4" id="KW-1185">Reference proteome</keyword>
<gene>
    <name evidence="3" type="ORF">AAY42_15640</name>
</gene>
<evidence type="ECO:0000313" key="4">
    <source>
        <dbReference type="Proteomes" id="UP000050827"/>
    </source>
</evidence>
<feature type="signal peptide" evidence="1">
    <location>
        <begin position="1"/>
        <end position="22"/>
    </location>
</feature>
<name>A0A0Q1C1R9_9FLAO</name>
<feature type="chain" id="PRO_5006189071" description="DUF3108 domain-containing protein" evidence="1">
    <location>
        <begin position="23"/>
        <end position="231"/>
    </location>
</feature>
<dbReference type="STRING" id="346185.AAY42_15640"/>
<dbReference type="OrthoDB" id="665223at2"/>
<dbReference type="RefSeq" id="WP_055396891.1">
    <property type="nucleotide sequence ID" value="NZ_LCTZ01000002.1"/>
</dbReference>
<dbReference type="EMBL" id="LCTZ01000002">
    <property type="protein sequence ID" value="KQC31164.1"/>
    <property type="molecule type" value="Genomic_DNA"/>
</dbReference>
<dbReference type="InterPro" id="IPR049279">
    <property type="entry name" value="DUF3108-like"/>
</dbReference>
<organism evidence="3 4">
    <name type="scientific">Flagellimonas eckloniae</name>
    <dbReference type="NCBI Taxonomy" id="346185"/>
    <lineage>
        <taxon>Bacteria</taxon>
        <taxon>Pseudomonadati</taxon>
        <taxon>Bacteroidota</taxon>
        <taxon>Flavobacteriia</taxon>
        <taxon>Flavobacteriales</taxon>
        <taxon>Flavobacteriaceae</taxon>
        <taxon>Flagellimonas</taxon>
    </lineage>
</organism>
<feature type="domain" description="DUF3108" evidence="2">
    <location>
        <begin position="31"/>
        <end position="226"/>
    </location>
</feature>
<keyword evidence="1" id="KW-0732">Signal</keyword>